<evidence type="ECO:0000313" key="1">
    <source>
        <dbReference type="EMBL" id="RDS79051.1"/>
    </source>
</evidence>
<dbReference type="AlphaFoldDB" id="A0A370WSJ1"/>
<protein>
    <submittedName>
        <fullName evidence="1">PAAR domain-containing protein</fullName>
    </submittedName>
</protein>
<dbReference type="Proteomes" id="UP000254258">
    <property type="component" value="Unassembled WGS sequence"/>
</dbReference>
<name>A0A370WSJ1_9GAMM</name>
<reference evidence="1 2" key="1">
    <citation type="submission" date="2018-07" db="EMBL/GenBank/DDBJ databases">
        <title>Dyella monticola sp. nov. and Dyella psychrodurans sp. nov. isolated from monsoon evergreen broad-leaved forest soil of Dinghu Mountain, China.</title>
        <authorList>
            <person name="Gao Z."/>
            <person name="Qiu L."/>
        </authorList>
    </citation>
    <scope>NUCLEOTIDE SEQUENCE [LARGE SCALE GENOMIC DNA]</scope>
    <source>
        <strain evidence="1 2">4G-K06</strain>
    </source>
</reference>
<comment type="caution">
    <text evidence="1">The sequence shown here is derived from an EMBL/GenBank/DDBJ whole genome shotgun (WGS) entry which is preliminary data.</text>
</comment>
<evidence type="ECO:0000313" key="2">
    <source>
        <dbReference type="Proteomes" id="UP000254258"/>
    </source>
</evidence>
<dbReference type="CDD" id="cd14744">
    <property type="entry name" value="PAAR_CT_2"/>
    <property type="match status" value="1"/>
</dbReference>
<sequence>MSMRQRAYIMQFDRTTSGGLVLDGDPDIRALGRNFSFLCAKVSCPACNATGIILPRGARPRDRMMNREPALDGDICHCECNPKPLVLASQHDLLAWA</sequence>
<organism evidence="1 2">
    <name type="scientific">Dyella monticola</name>
    <dbReference type="NCBI Taxonomy" id="1927958"/>
    <lineage>
        <taxon>Bacteria</taxon>
        <taxon>Pseudomonadati</taxon>
        <taxon>Pseudomonadota</taxon>
        <taxon>Gammaproteobacteria</taxon>
        <taxon>Lysobacterales</taxon>
        <taxon>Rhodanobacteraceae</taxon>
        <taxon>Dyella</taxon>
    </lineage>
</organism>
<gene>
    <name evidence="1" type="ORF">DWU98_19420</name>
</gene>
<keyword evidence="2" id="KW-1185">Reference proteome</keyword>
<accession>A0A370WSJ1</accession>
<dbReference type="EMBL" id="QRBE01000017">
    <property type="protein sequence ID" value="RDS79051.1"/>
    <property type="molecule type" value="Genomic_DNA"/>
</dbReference>
<proteinExistence type="predicted"/>